<dbReference type="InterPro" id="IPR040637">
    <property type="entry name" value="Ribosomal_uL10-like_insert"/>
</dbReference>
<evidence type="ECO:0000256" key="3">
    <source>
        <dbReference type="ARBA" id="ARBA00011117"/>
    </source>
</evidence>
<dbReference type="GO" id="GO:0006364">
    <property type="term" value="P:rRNA processing"/>
    <property type="evidence" value="ECO:0007669"/>
    <property type="project" value="TreeGrafter"/>
</dbReference>
<reference evidence="8 9" key="1">
    <citation type="journal article" date="2019" name="PLoS Biol.">
        <title>Sex chromosomes control vertical transmission of feminizing Wolbachia symbionts in an isopod.</title>
        <authorList>
            <person name="Becking T."/>
            <person name="Chebbi M.A."/>
            <person name="Giraud I."/>
            <person name="Moumen B."/>
            <person name="Laverre T."/>
            <person name="Caubet Y."/>
            <person name="Peccoud J."/>
            <person name="Gilbert C."/>
            <person name="Cordaux R."/>
        </authorList>
    </citation>
    <scope>NUCLEOTIDE SEQUENCE [LARGE SCALE GENOMIC DNA]</scope>
    <source>
        <strain evidence="8">ANa2</strain>
        <tissue evidence="8">Whole body excluding digestive tract and cuticle</tissue>
    </source>
</reference>
<dbReference type="InterPro" id="IPR043164">
    <property type="entry name" value="Ribosomal_uL10-like_insert_sf"/>
</dbReference>
<dbReference type="InterPro" id="IPR001790">
    <property type="entry name" value="Ribosomal_uL10"/>
</dbReference>
<organism evidence="8 9">
    <name type="scientific">Armadillidium nasatum</name>
    <dbReference type="NCBI Taxonomy" id="96803"/>
    <lineage>
        <taxon>Eukaryota</taxon>
        <taxon>Metazoa</taxon>
        <taxon>Ecdysozoa</taxon>
        <taxon>Arthropoda</taxon>
        <taxon>Crustacea</taxon>
        <taxon>Multicrustacea</taxon>
        <taxon>Malacostraca</taxon>
        <taxon>Eumalacostraca</taxon>
        <taxon>Peracarida</taxon>
        <taxon>Isopoda</taxon>
        <taxon>Oniscidea</taxon>
        <taxon>Crinocheta</taxon>
        <taxon>Armadillidiidae</taxon>
        <taxon>Armadillidium</taxon>
    </lineage>
</organism>
<comment type="caution">
    <text evidence="8">The sequence shown here is derived from an EMBL/GenBank/DDBJ whole genome shotgun (WGS) entry which is preliminary data.</text>
</comment>
<dbReference type="EMBL" id="SEYY01016601">
    <property type="protein sequence ID" value="KAB7499793.1"/>
    <property type="molecule type" value="Genomic_DNA"/>
</dbReference>
<dbReference type="FunFam" id="3.30.70.1730:FF:000005">
    <property type="entry name" value="Ribosome assembly factor mrt4"/>
    <property type="match status" value="1"/>
</dbReference>
<dbReference type="GO" id="GO:0005737">
    <property type="term" value="C:cytoplasm"/>
    <property type="evidence" value="ECO:0007669"/>
    <property type="project" value="UniProtKB-SubCell"/>
</dbReference>
<dbReference type="Gene3D" id="3.30.70.1730">
    <property type="match status" value="1"/>
</dbReference>
<comment type="similarity">
    <text evidence="2 6">Belongs to the universal ribosomal protein uL10 family.</text>
</comment>
<comment type="function">
    <text evidence="1 6">Component of the ribosome assembly machinery. Nuclear paralog of the ribosomal protein P0, it binds pre-60S subunits at an early stage of assembly in the nucleolus, and is replaced by P0 in cytoplasmic pre-60S subunits and mature 80S ribosomes.</text>
</comment>
<dbReference type="Pfam" id="PF00466">
    <property type="entry name" value="Ribosomal_L10"/>
    <property type="match status" value="1"/>
</dbReference>
<evidence type="ECO:0000256" key="1">
    <source>
        <dbReference type="ARBA" id="ARBA00004046"/>
    </source>
</evidence>
<dbReference type="GO" id="GO:0000027">
    <property type="term" value="P:ribosomal large subunit assembly"/>
    <property type="evidence" value="ECO:0007669"/>
    <property type="project" value="InterPro"/>
</dbReference>
<dbReference type="GO" id="GO:0003723">
    <property type="term" value="F:RNA binding"/>
    <property type="evidence" value="ECO:0007669"/>
    <property type="project" value="TreeGrafter"/>
</dbReference>
<evidence type="ECO:0000259" key="7">
    <source>
        <dbReference type="Pfam" id="PF17777"/>
    </source>
</evidence>
<dbReference type="Gene3D" id="3.90.105.20">
    <property type="match status" value="1"/>
</dbReference>
<dbReference type="SUPFAM" id="SSF160369">
    <property type="entry name" value="Ribosomal protein L10-like"/>
    <property type="match status" value="1"/>
</dbReference>
<dbReference type="Pfam" id="PF17777">
    <property type="entry name" value="RL10P_insert"/>
    <property type="match status" value="1"/>
</dbReference>
<evidence type="ECO:0000256" key="4">
    <source>
        <dbReference type="ARBA" id="ARBA00022490"/>
    </source>
</evidence>
<comment type="subcellular location">
    <subcellularLocation>
        <location evidence="6">Cytoplasm</location>
    </subcellularLocation>
    <subcellularLocation>
        <location evidence="6">Nucleus</location>
        <location evidence="6">Nucleolus</location>
    </subcellularLocation>
</comment>
<dbReference type="CDD" id="cd05796">
    <property type="entry name" value="Ribosomal_P0_like"/>
    <property type="match status" value="1"/>
</dbReference>
<evidence type="ECO:0000256" key="6">
    <source>
        <dbReference type="RuleBase" id="RU364039"/>
    </source>
</evidence>
<evidence type="ECO:0000256" key="5">
    <source>
        <dbReference type="ARBA" id="ARBA00023242"/>
    </source>
</evidence>
<keyword evidence="5 6" id="KW-0539">Nucleus</keyword>
<evidence type="ECO:0000256" key="2">
    <source>
        <dbReference type="ARBA" id="ARBA00008889"/>
    </source>
</evidence>
<dbReference type="AlphaFoldDB" id="A0A5N5SZZ1"/>
<dbReference type="PANTHER" id="PTHR45841:SF1">
    <property type="entry name" value="MRNA TURNOVER PROTEIN 4 HOMOLOG"/>
    <property type="match status" value="1"/>
</dbReference>
<keyword evidence="4 6" id="KW-0963">Cytoplasm</keyword>
<evidence type="ECO:0000313" key="9">
    <source>
        <dbReference type="Proteomes" id="UP000326759"/>
    </source>
</evidence>
<proteinExistence type="inferred from homology"/>
<gene>
    <name evidence="8" type="primary">MRTO4</name>
    <name evidence="8" type="ORF">Anas_02914</name>
</gene>
<dbReference type="InterPro" id="IPR043141">
    <property type="entry name" value="Ribosomal_uL10-like_sf"/>
</dbReference>
<comment type="subunit">
    <text evidence="3 6">Associates with the pre-60S ribosomal particle.</text>
</comment>
<keyword evidence="9" id="KW-1185">Reference proteome</keyword>
<dbReference type="GO" id="GO:0005730">
    <property type="term" value="C:nucleolus"/>
    <property type="evidence" value="ECO:0007669"/>
    <property type="project" value="UniProtKB-SubCell"/>
</dbReference>
<protein>
    <recommendedName>
        <fullName evidence="6">Ribosome assembly factor mrt4</fullName>
    </recommendedName>
</protein>
<evidence type="ECO:0000313" key="8">
    <source>
        <dbReference type="EMBL" id="KAB7499793.1"/>
    </source>
</evidence>
<feature type="domain" description="Large ribosomal subunit protein uL10-like insertion" evidence="7">
    <location>
        <begin position="128"/>
        <end position="195"/>
    </location>
</feature>
<dbReference type="GO" id="GO:0030687">
    <property type="term" value="C:preribosome, large subunit precursor"/>
    <property type="evidence" value="ECO:0007669"/>
    <property type="project" value="TreeGrafter"/>
</dbReference>
<keyword evidence="6" id="KW-0690">Ribosome biogenesis</keyword>
<dbReference type="GO" id="GO:0000956">
    <property type="term" value="P:nuclear-transcribed mRNA catabolic process"/>
    <property type="evidence" value="ECO:0007669"/>
    <property type="project" value="TreeGrafter"/>
</dbReference>
<dbReference type="OrthoDB" id="10262308at2759"/>
<dbReference type="InterPro" id="IPR033867">
    <property type="entry name" value="Mrt4"/>
</dbReference>
<dbReference type="Proteomes" id="UP000326759">
    <property type="component" value="Unassembled WGS sequence"/>
</dbReference>
<dbReference type="InterPro" id="IPR051742">
    <property type="entry name" value="Ribosome_Assembly_uL10"/>
</dbReference>
<dbReference type="FunFam" id="3.90.105.20:FF:000003">
    <property type="entry name" value="Ribosome assembly factor mrt4"/>
    <property type="match status" value="1"/>
</dbReference>
<accession>A0A5N5SZZ1</accession>
<sequence length="237" mass="27520">MPKSKRSKKVSLTKIKKKDLDSKQSFIDEIRNCANTYKRIFIFSFDNIKNSFIKEIRLAWRDSSRLFFCKNRVMAVALGRTSAEEIDENLHLVSGKLMGNRGLLFTNAKKKDVLEYFDSYSRPEYPHAGSIATERFEVPEGPLEQFAHSLEPYLRKLGLPTVLQKGVPTMLYSHVVCKEGDVLKPEQAKLLKLFNRQTAQFKLTMEFMWSKKNKSFEDFGRTKDVVFITKSKKTSQR</sequence>
<dbReference type="PANTHER" id="PTHR45841">
    <property type="entry name" value="MRNA TURNOVER PROTEIN 4 MRTO4"/>
    <property type="match status" value="1"/>
</dbReference>
<name>A0A5N5SZZ1_9CRUS</name>